<gene>
    <name evidence="1" type="ORF">JF886_02615</name>
</gene>
<comment type="caution">
    <text evidence="1">The sequence shown here is derived from an EMBL/GenBank/DDBJ whole genome shotgun (WGS) entry which is preliminary data.</text>
</comment>
<sequence length="65" mass="7061">MGGPPAGLMVHFARADGDGFMLCNVWRTEDDMRSFYDAVVLPRLAEAGLAAEDPSVSTMWGFARP</sequence>
<evidence type="ECO:0000313" key="1">
    <source>
        <dbReference type="EMBL" id="MBJ7593747.1"/>
    </source>
</evidence>
<dbReference type="AlphaFoldDB" id="A0A934JY91"/>
<accession>A0A934JY91</accession>
<evidence type="ECO:0000313" key="2">
    <source>
        <dbReference type="Proteomes" id="UP000606991"/>
    </source>
</evidence>
<proteinExistence type="predicted"/>
<dbReference type="EMBL" id="JAEKNS010000037">
    <property type="protein sequence ID" value="MBJ7593747.1"/>
    <property type="molecule type" value="Genomic_DNA"/>
</dbReference>
<protein>
    <submittedName>
        <fullName evidence="1">Uncharacterized protein</fullName>
    </submittedName>
</protein>
<name>A0A934JY91_9BACT</name>
<reference evidence="1 2" key="1">
    <citation type="submission" date="2020-10" db="EMBL/GenBank/DDBJ databases">
        <title>Ca. Dormibacterota MAGs.</title>
        <authorList>
            <person name="Montgomery K."/>
        </authorList>
    </citation>
    <scope>NUCLEOTIDE SEQUENCE [LARGE SCALE GENOMIC DNA]</scope>
    <source>
        <strain evidence="1">SC8812_S17_18</strain>
    </source>
</reference>
<organism evidence="1 2">
    <name type="scientific">Candidatus Aeolococcus gillhamiae</name>
    <dbReference type="NCBI Taxonomy" id="3127015"/>
    <lineage>
        <taxon>Bacteria</taxon>
        <taxon>Bacillati</taxon>
        <taxon>Candidatus Dormiibacterota</taxon>
        <taxon>Candidatus Dormibacteria</taxon>
        <taxon>Candidatus Aeolococcales</taxon>
        <taxon>Candidatus Aeolococcaceae</taxon>
        <taxon>Candidatus Aeolococcus</taxon>
    </lineage>
</organism>
<dbReference type="Proteomes" id="UP000606991">
    <property type="component" value="Unassembled WGS sequence"/>
</dbReference>